<accession>A0A0L1JET7</accession>
<sequence length="362" mass="39039">MGDQQSAPDRINLRGRLKDTLKATFALKALHDLHRKSPCLVDPDHAMKAALVISWGKPPQYISIPDLPPPSPTELQLKVLATSVTRVVRSRAAGAHPSTFKVPLPHDPSVDGVGIDEITGDMYYITQLAAPLFAERANVNLRHVVKLDPGTEPVKVAALANPVSCSWMTLRCRVVGGCQGRTVLIIGATSASGRCAAIVARALGATRIIGLSRNEDTLAAVEGLDDRVVLREPFALPPSVGPVHIVLDYIGSGPAASGILQTARCVRGDNLQYVQVGNIAERPHIFDVVPSYLINQRPICILGTGLGCFTVEDWRRELPEIMKMTSQMHIPFPIFTVPLSDVASAWESEDTLTKRLVLTPGA</sequence>
<keyword evidence="2" id="KW-1185">Reference proteome</keyword>
<dbReference type="Gene3D" id="3.40.50.720">
    <property type="entry name" value="NAD(P)-binding Rossmann-like Domain"/>
    <property type="match status" value="1"/>
</dbReference>
<organism evidence="1 2">
    <name type="scientific">Aspergillus nomiae NRRL (strain ATCC 15546 / NRRL 13137 / CBS 260.88 / M93)</name>
    <dbReference type="NCBI Taxonomy" id="1509407"/>
    <lineage>
        <taxon>Eukaryota</taxon>
        <taxon>Fungi</taxon>
        <taxon>Dikarya</taxon>
        <taxon>Ascomycota</taxon>
        <taxon>Pezizomycotina</taxon>
        <taxon>Eurotiomycetes</taxon>
        <taxon>Eurotiomycetidae</taxon>
        <taxon>Eurotiales</taxon>
        <taxon>Aspergillaceae</taxon>
        <taxon>Aspergillus</taxon>
        <taxon>Aspergillus subgen. Circumdati</taxon>
    </lineage>
</organism>
<evidence type="ECO:0000313" key="1">
    <source>
        <dbReference type="EMBL" id="KNG90310.1"/>
    </source>
</evidence>
<dbReference type="STRING" id="1509407.A0A0L1JET7"/>
<dbReference type="SUPFAM" id="SSF51735">
    <property type="entry name" value="NAD(P)-binding Rossmann-fold domains"/>
    <property type="match status" value="1"/>
</dbReference>
<name>A0A0L1JET7_ASPN3</name>
<gene>
    <name evidence="1" type="ORF">ANOM_001453</name>
</gene>
<dbReference type="OrthoDB" id="809632at2759"/>
<comment type="caution">
    <text evidence="1">The sequence shown here is derived from an EMBL/GenBank/DDBJ whole genome shotgun (WGS) entry which is preliminary data.</text>
</comment>
<evidence type="ECO:0008006" key="3">
    <source>
        <dbReference type="Google" id="ProtNLM"/>
    </source>
</evidence>
<dbReference type="RefSeq" id="XP_015411233.1">
    <property type="nucleotide sequence ID" value="XM_015546710.1"/>
</dbReference>
<reference evidence="1 2" key="1">
    <citation type="submission" date="2014-06" db="EMBL/GenBank/DDBJ databases">
        <title>The Genome of the Aflatoxigenic Filamentous Fungus Aspergillus nomius.</title>
        <authorList>
            <person name="Moore M.G."/>
            <person name="Shannon B.M."/>
            <person name="Brian M.M."/>
        </authorList>
    </citation>
    <scope>NUCLEOTIDE SEQUENCE [LARGE SCALE GENOMIC DNA]</scope>
    <source>
        <strain evidence="1 2">NRRL 13137</strain>
    </source>
</reference>
<dbReference type="InterPro" id="IPR011032">
    <property type="entry name" value="GroES-like_sf"/>
</dbReference>
<dbReference type="SUPFAM" id="SSF50129">
    <property type="entry name" value="GroES-like"/>
    <property type="match status" value="1"/>
</dbReference>
<proteinExistence type="predicted"/>
<dbReference type="Gene3D" id="3.90.180.10">
    <property type="entry name" value="Medium-chain alcohol dehydrogenases, catalytic domain"/>
    <property type="match status" value="2"/>
</dbReference>
<dbReference type="GeneID" id="26803257"/>
<dbReference type="PANTHER" id="PTHR43677">
    <property type="entry name" value="SHORT-CHAIN DEHYDROGENASE/REDUCTASE"/>
    <property type="match status" value="1"/>
</dbReference>
<dbReference type="Proteomes" id="UP000037505">
    <property type="component" value="Unassembled WGS sequence"/>
</dbReference>
<dbReference type="InterPro" id="IPR036291">
    <property type="entry name" value="NAD(P)-bd_dom_sf"/>
</dbReference>
<dbReference type="GO" id="GO:0016491">
    <property type="term" value="F:oxidoreductase activity"/>
    <property type="evidence" value="ECO:0007669"/>
    <property type="project" value="TreeGrafter"/>
</dbReference>
<evidence type="ECO:0000313" key="2">
    <source>
        <dbReference type="Proteomes" id="UP000037505"/>
    </source>
</evidence>
<dbReference type="InterPro" id="IPR051397">
    <property type="entry name" value="Zn-ADH-like_protein"/>
</dbReference>
<dbReference type="AlphaFoldDB" id="A0A0L1JET7"/>
<dbReference type="EMBL" id="JNOM01000015">
    <property type="protein sequence ID" value="KNG90310.1"/>
    <property type="molecule type" value="Genomic_DNA"/>
</dbReference>
<dbReference type="PANTHER" id="PTHR43677:SF11">
    <property type="entry name" value="ZINC-CONTAINING ALCOHOL DEHYDROGENASE"/>
    <property type="match status" value="1"/>
</dbReference>
<protein>
    <recommendedName>
        <fullName evidence="3">Alcohol dehydrogenase</fullName>
    </recommendedName>
</protein>